<proteinExistence type="predicted"/>
<dbReference type="AlphaFoldDB" id="A0A7J8LS75"/>
<evidence type="ECO:0000313" key="1">
    <source>
        <dbReference type="EMBL" id="MBA0555288.1"/>
    </source>
</evidence>
<sequence length="32" mass="4285">MNWLAYRWRIRKKRFCRLKRNLILRRRYLSFA</sequence>
<reference evidence="1 2" key="1">
    <citation type="journal article" date="2019" name="Genome Biol. Evol.">
        <title>Insights into the evolution of the New World diploid cottons (Gossypium, subgenus Houzingenia) based on genome sequencing.</title>
        <authorList>
            <person name="Grover C.E."/>
            <person name="Arick M.A. 2nd"/>
            <person name="Thrash A."/>
            <person name="Conover J.L."/>
            <person name="Sanders W.S."/>
            <person name="Peterson D.G."/>
            <person name="Frelichowski J.E."/>
            <person name="Scheffler J.A."/>
            <person name="Scheffler B.E."/>
            <person name="Wendel J.F."/>
        </authorList>
    </citation>
    <scope>NUCLEOTIDE SEQUENCE [LARGE SCALE GENOMIC DNA]</scope>
    <source>
        <strain evidence="1">157</strain>
        <tissue evidence="1">Leaf</tissue>
    </source>
</reference>
<gene>
    <name evidence="1" type="ORF">Golob_025479</name>
</gene>
<dbReference type="EMBL" id="JABEZX010000005">
    <property type="protein sequence ID" value="MBA0555288.1"/>
    <property type="molecule type" value="Genomic_DNA"/>
</dbReference>
<name>A0A7J8LS75_9ROSI</name>
<protein>
    <submittedName>
        <fullName evidence="1">Uncharacterized protein</fullName>
    </submittedName>
</protein>
<comment type="caution">
    <text evidence="1">The sequence shown here is derived from an EMBL/GenBank/DDBJ whole genome shotgun (WGS) entry which is preliminary data.</text>
</comment>
<keyword evidence="2" id="KW-1185">Reference proteome</keyword>
<organism evidence="1 2">
    <name type="scientific">Gossypium lobatum</name>
    <dbReference type="NCBI Taxonomy" id="34289"/>
    <lineage>
        <taxon>Eukaryota</taxon>
        <taxon>Viridiplantae</taxon>
        <taxon>Streptophyta</taxon>
        <taxon>Embryophyta</taxon>
        <taxon>Tracheophyta</taxon>
        <taxon>Spermatophyta</taxon>
        <taxon>Magnoliopsida</taxon>
        <taxon>eudicotyledons</taxon>
        <taxon>Gunneridae</taxon>
        <taxon>Pentapetalae</taxon>
        <taxon>rosids</taxon>
        <taxon>malvids</taxon>
        <taxon>Malvales</taxon>
        <taxon>Malvaceae</taxon>
        <taxon>Malvoideae</taxon>
        <taxon>Gossypium</taxon>
    </lineage>
</organism>
<dbReference type="Proteomes" id="UP000593572">
    <property type="component" value="Unassembled WGS sequence"/>
</dbReference>
<accession>A0A7J8LS75</accession>
<evidence type="ECO:0000313" key="2">
    <source>
        <dbReference type="Proteomes" id="UP000593572"/>
    </source>
</evidence>